<feature type="domain" description="Mannitol dehydrogenase C-terminal" evidence="8">
    <location>
        <begin position="277"/>
        <end position="467"/>
    </location>
</feature>
<evidence type="ECO:0000256" key="1">
    <source>
        <dbReference type="ARBA" id="ARBA00006541"/>
    </source>
</evidence>
<dbReference type="SUPFAM" id="SSF48179">
    <property type="entry name" value="6-phosphogluconate dehydrogenase C-terminal domain-like"/>
    <property type="match status" value="1"/>
</dbReference>
<evidence type="ECO:0000313" key="10">
    <source>
        <dbReference type="Proteomes" id="UP000264006"/>
    </source>
</evidence>
<dbReference type="EC" id="1.1.1.17" evidence="2"/>
<dbReference type="EMBL" id="CP031165">
    <property type="protein sequence ID" value="AXV08798.1"/>
    <property type="molecule type" value="Genomic_DNA"/>
</dbReference>
<dbReference type="Gene3D" id="1.10.1040.10">
    <property type="entry name" value="N-(1-d-carboxylethyl)-l-norvaline Dehydrogenase, domain 2"/>
    <property type="match status" value="1"/>
</dbReference>
<evidence type="ECO:0000259" key="7">
    <source>
        <dbReference type="Pfam" id="PF01232"/>
    </source>
</evidence>
<dbReference type="InterPro" id="IPR013131">
    <property type="entry name" value="Mannitol_DH_N"/>
</dbReference>
<dbReference type="Proteomes" id="UP000264006">
    <property type="component" value="Chromosome"/>
</dbReference>
<evidence type="ECO:0000256" key="5">
    <source>
        <dbReference type="ARBA" id="ARBA00023027"/>
    </source>
</evidence>
<dbReference type="PROSITE" id="PS00974">
    <property type="entry name" value="MANNITOL_DHGENASE"/>
    <property type="match status" value="1"/>
</dbReference>
<organism evidence="9 10">
    <name type="scientific">Euzebya pacifica</name>
    <dbReference type="NCBI Taxonomy" id="1608957"/>
    <lineage>
        <taxon>Bacteria</taxon>
        <taxon>Bacillati</taxon>
        <taxon>Actinomycetota</taxon>
        <taxon>Nitriliruptoria</taxon>
        <taxon>Euzebyales</taxon>
    </lineage>
</organism>
<dbReference type="GO" id="GO:0019594">
    <property type="term" value="P:mannitol metabolic process"/>
    <property type="evidence" value="ECO:0007669"/>
    <property type="project" value="InterPro"/>
</dbReference>
<dbReference type="Pfam" id="PF08125">
    <property type="entry name" value="Mannitol_dh_C"/>
    <property type="match status" value="1"/>
</dbReference>
<feature type="domain" description="Mannitol dehydrogenase N-terminal" evidence="7">
    <location>
        <begin position="28"/>
        <end position="268"/>
    </location>
</feature>
<dbReference type="SUPFAM" id="SSF51735">
    <property type="entry name" value="NAD(P)-binding Rossmann-fold domains"/>
    <property type="match status" value="1"/>
</dbReference>
<sequence length="482" mass="52204">MKLRPDTLSEADDRLGRPDYDRARLRRSIVHLGVGGFHRAHLATYVDELCRAGHTEWAIVGAGVLSHDATMAEVMADQDGLYTLLVRDRSGVDARVIGSIVDYVHAHPDPEPLIARIAHPDTALVSLTVTEGGYPVDDTTGDFDPTSRNAAPGSAFAALVAGLARRRDEGAPPVTVVSCDNVIGNGDVTRTATLGLARATDPELAEWIEGAIAFPNSMVDRITPATTDEDRAWLSREMGLDDAWPVTTEPFRQWVVEDHFSGPRLPLEDLDVIVTEDVEPYELFKLRLLNAGHSCLAYLARVAGHRLVDEVMAEDRFAGFLRAFLDQEAGPVVPSAPGIDLEDYKASLITRFANPAIGDQVDRLCIDGSSKFPKFLVPTITNQLAAGGPVALSMLALAGWCRYLQGHDDEGNAITPSADPHLAEAMAFADAAREDPLAFLGYRRVFSEELAGDPRIQEAFSAALTHLATLGVRTTLDRTLGR</sequence>
<evidence type="ECO:0000259" key="8">
    <source>
        <dbReference type="Pfam" id="PF08125"/>
    </source>
</evidence>
<dbReference type="InterPro" id="IPR036291">
    <property type="entry name" value="NAD(P)-bd_dom_sf"/>
</dbReference>
<dbReference type="InterPro" id="IPR013118">
    <property type="entry name" value="Mannitol_DH_C"/>
</dbReference>
<dbReference type="AlphaFoldDB" id="A0A346Y2V1"/>
<evidence type="ECO:0000256" key="3">
    <source>
        <dbReference type="ARBA" id="ARBA00016219"/>
    </source>
</evidence>
<name>A0A346Y2V1_9ACTN</name>
<keyword evidence="10" id="KW-1185">Reference proteome</keyword>
<reference evidence="9 10" key="1">
    <citation type="submission" date="2018-09" db="EMBL/GenBank/DDBJ databases">
        <title>Complete genome sequence of Euzebya sp. DY32-46 isolated from seawater of Pacific Ocean.</title>
        <authorList>
            <person name="Xu L."/>
            <person name="Wu Y.-H."/>
            <person name="Xu X.-W."/>
        </authorList>
    </citation>
    <scope>NUCLEOTIDE SEQUENCE [LARGE SCALE GENOMIC DNA]</scope>
    <source>
        <strain evidence="9 10">DY32-46</strain>
    </source>
</reference>
<dbReference type="InterPro" id="IPR000669">
    <property type="entry name" value="Mannitol_DH"/>
</dbReference>
<dbReference type="PRINTS" id="PR00084">
    <property type="entry name" value="MTLDHDRGNASE"/>
</dbReference>
<evidence type="ECO:0000256" key="6">
    <source>
        <dbReference type="ARBA" id="ARBA00048615"/>
    </source>
</evidence>
<dbReference type="RefSeq" id="WP_114593089.1">
    <property type="nucleotide sequence ID" value="NZ_CP031165.1"/>
</dbReference>
<dbReference type="Pfam" id="PF01232">
    <property type="entry name" value="Mannitol_dh"/>
    <property type="match status" value="1"/>
</dbReference>
<keyword evidence="4" id="KW-0560">Oxidoreductase</keyword>
<comment type="catalytic activity">
    <reaction evidence="6">
        <text>D-mannitol 1-phosphate + NAD(+) = beta-D-fructose 6-phosphate + NADH + H(+)</text>
        <dbReference type="Rhea" id="RHEA:19661"/>
        <dbReference type="ChEBI" id="CHEBI:15378"/>
        <dbReference type="ChEBI" id="CHEBI:57540"/>
        <dbReference type="ChEBI" id="CHEBI:57634"/>
        <dbReference type="ChEBI" id="CHEBI:57945"/>
        <dbReference type="ChEBI" id="CHEBI:61381"/>
        <dbReference type="EC" id="1.1.1.17"/>
    </reaction>
</comment>
<dbReference type="InterPro" id="IPR023027">
    <property type="entry name" value="Mannitol_DH_CS"/>
</dbReference>
<dbReference type="InterPro" id="IPR050988">
    <property type="entry name" value="Mannitol_DH/Oxidoreductase"/>
</dbReference>
<dbReference type="OrthoDB" id="271711at2"/>
<dbReference type="Gene3D" id="3.40.50.720">
    <property type="entry name" value="NAD(P)-binding Rossmann-like Domain"/>
    <property type="match status" value="1"/>
</dbReference>
<dbReference type="KEGG" id="euz:DVS28_a4131"/>
<dbReference type="PANTHER" id="PTHR43362">
    <property type="entry name" value="MANNITOL DEHYDROGENASE DSF1-RELATED"/>
    <property type="match status" value="1"/>
</dbReference>
<keyword evidence="5" id="KW-0520">NAD</keyword>
<comment type="similarity">
    <text evidence="1">Belongs to the mannitol dehydrogenase family.</text>
</comment>
<protein>
    <recommendedName>
        <fullName evidence="3">Mannitol-1-phosphate 5-dehydrogenase</fullName>
        <ecNumber evidence="2">1.1.1.17</ecNumber>
    </recommendedName>
</protein>
<evidence type="ECO:0000256" key="2">
    <source>
        <dbReference type="ARBA" id="ARBA00012939"/>
    </source>
</evidence>
<dbReference type="InterPro" id="IPR013328">
    <property type="entry name" value="6PGD_dom2"/>
</dbReference>
<accession>A0A346Y2V1</accession>
<evidence type="ECO:0000256" key="4">
    <source>
        <dbReference type="ARBA" id="ARBA00023002"/>
    </source>
</evidence>
<gene>
    <name evidence="9" type="ORF">DVS28_a4131</name>
</gene>
<proteinExistence type="inferred from homology"/>
<dbReference type="GO" id="GO:0008926">
    <property type="term" value="F:mannitol-1-phosphate 5-dehydrogenase activity"/>
    <property type="evidence" value="ECO:0007669"/>
    <property type="project" value="UniProtKB-EC"/>
</dbReference>
<evidence type="ECO:0000313" key="9">
    <source>
        <dbReference type="EMBL" id="AXV08798.1"/>
    </source>
</evidence>
<dbReference type="PANTHER" id="PTHR43362:SF1">
    <property type="entry name" value="MANNITOL DEHYDROGENASE 2-RELATED"/>
    <property type="match status" value="1"/>
</dbReference>
<dbReference type="InterPro" id="IPR008927">
    <property type="entry name" value="6-PGluconate_DH-like_C_sf"/>
</dbReference>